<accession>A0AAV5LDY2</accession>
<name>A0AAV5LDY2_9ROSI</name>
<dbReference type="PANTHER" id="PTHR31225:SF93">
    <property type="entry name" value="ALPHA-HUMULENE_(-)-(E)-BETA-CARYOPHYLLENE SYNTHASE"/>
    <property type="match status" value="1"/>
</dbReference>
<evidence type="ECO:0000259" key="4">
    <source>
        <dbReference type="Pfam" id="PF03936"/>
    </source>
</evidence>
<dbReference type="Proteomes" id="UP001054252">
    <property type="component" value="Unassembled WGS sequence"/>
</dbReference>
<evidence type="ECO:0000313" key="5">
    <source>
        <dbReference type="EMBL" id="GKV35339.1"/>
    </source>
</evidence>
<dbReference type="AlphaFoldDB" id="A0AAV5LDY2"/>
<dbReference type="EMBL" id="BPVZ01000110">
    <property type="protein sequence ID" value="GKV35339.1"/>
    <property type="molecule type" value="Genomic_DNA"/>
</dbReference>
<feature type="domain" description="Terpene synthase metal-binding" evidence="4">
    <location>
        <begin position="1"/>
        <end position="157"/>
    </location>
</feature>
<dbReference type="Pfam" id="PF03936">
    <property type="entry name" value="Terpene_synth_C"/>
    <property type="match status" value="1"/>
</dbReference>
<dbReference type="GO" id="GO:0010333">
    <property type="term" value="F:terpene synthase activity"/>
    <property type="evidence" value="ECO:0007669"/>
    <property type="project" value="InterPro"/>
</dbReference>
<protein>
    <recommendedName>
        <fullName evidence="4">Terpene synthase metal-binding domain-containing protein</fullName>
    </recommendedName>
</protein>
<keyword evidence="6" id="KW-1185">Reference proteome</keyword>
<dbReference type="GO" id="GO:0016114">
    <property type="term" value="P:terpenoid biosynthetic process"/>
    <property type="evidence" value="ECO:0007669"/>
    <property type="project" value="InterPro"/>
</dbReference>
<evidence type="ECO:0000256" key="1">
    <source>
        <dbReference type="ARBA" id="ARBA00022723"/>
    </source>
</evidence>
<keyword evidence="2" id="KW-0460">Magnesium</keyword>
<dbReference type="PANTHER" id="PTHR31225">
    <property type="entry name" value="OS04G0344100 PROTEIN-RELATED"/>
    <property type="match status" value="1"/>
</dbReference>
<dbReference type="GO" id="GO:0000287">
    <property type="term" value="F:magnesium ion binding"/>
    <property type="evidence" value="ECO:0007669"/>
    <property type="project" value="InterPro"/>
</dbReference>
<organism evidence="5 6">
    <name type="scientific">Rubroshorea leprosula</name>
    <dbReference type="NCBI Taxonomy" id="152421"/>
    <lineage>
        <taxon>Eukaryota</taxon>
        <taxon>Viridiplantae</taxon>
        <taxon>Streptophyta</taxon>
        <taxon>Embryophyta</taxon>
        <taxon>Tracheophyta</taxon>
        <taxon>Spermatophyta</taxon>
        <taxon>Magnoliopsida</taxon>
        <taxon>eudicotyledons</taxon>
        <taxon>Gunneridae</taxon>
        <taxon>Pentapetalae</taxon>
        <taxon>rosids</taxon>
        <taxon>malvids</taxon>
        <taxon>Malvales</taxon>
        <taxon>Dipterocarpaceae</taxon>
        <taxon>Rubroshorea</taxon>
    </lineage>
</organism>
<comment type="caution">
    <text evidence="5">The sequence shown here is derived from an EMBL/GenBank/DDBJ whole genome shotgun (WGS) entry which is preliminary data.</text>
</comment>
<evidence type="ECO:0000313" key="6">
    <source>
        <dbReference type="Proteomes" id="UP001054252"/>
    </source>
</evidence>
<evidence type="ECO:0000256" key="2">
    <source>
        <dbReference type="ARBA" id="ARBA00022842"/>
    </source>
</evidence>
<dbReference type="InterPro" id="IPR005630">
    <property type="entry name" value="Terpene_synthase_metal-bd"/>
</dbReference>
<evidence type="ECO:0000256" key="3">
    <source>
        <dbReference type="ARBA" id="ARBA00023239"/>
    </source>
</evidence>
<keyword evidence="3" id="KW-0456">Lyase</keyword>
<dbReference type="SUPFAM" id="SSF48576">
    <property type="entry name" value="Terpenoid synthases"/>
    <property type="match status" value="1"/>
</dbReference>
<sequence>MKLVYQALLNVYSEMEAKVAKEGRSYAIDYAKESMKKIMKAYLDEAKWRQEDYVPLIEEYMQVALISSGYPMLITNSYVGMGEVATKEAFHWISNNPKILKASTTICRLMDDISSHEFEQTRDHVASSVECYMKQYGVSREETVKLFREDVANAWKDINEGFMKPAIFPMPILTVVLNFVRVIDFLYKDGDNYTNSHSLKAHIELLLVDPVIL</sequence>
<keyword evidence="1" id="KW-0479">Metal-binding</keyword>
<reference evidence="5 6" key="1">
    <citation type="journal article" date="2021" name="Commun. Biol.">
        <title>The genome of Shorea leprosula (Dipterocarpaceae) highlights the ecological relevance of drought in aseasonal tropical rainforests.</title>
        <authorList>
            <person name="Ng K.K.S."/>
            <person name="Kobayashi M.J."/>
            <person name="Fawcett J.A."/>
            <person name="Hatakeyama M."/>
            <person name="Paape T."/>
            <person name="Ng C.H."/>
            <person name="Ang C.C."/>
            <person name="Tnah L.H."/>
            <person name="Lee C.T."/>
            <person name="Nishiyama T."/>
            <person name="Sese J."/>
            <person name="O'Brien M.J."/>
            <person name="Copetti D."/>
            <person name="Mohd Noor M.I."/>
            <person name="Ong R.C."/>
            <person name="Putra M."/>
            <person name="Sireger I.Z."/>
            <person name="Indrioko S."/>
            <person name="Kosugi Y."/>
            <person name="Izuno A."/>
            <person name="Isagi Y."/>
            <person name="Lee S.L."/>
            <person name="Shimizu K.K."/>
        </authorList>
    </citation>
    <scope>NUCLEOTIDE SEQUENCE [LARGE SCALE GENOMIC DNA]</scope>
    <source>
        <strain evidence="5">214</strain>
    </source>
</reference>
<proteinExistence type="predicted"/>
<dbReference type="InterPro" id="IPR008949">
    <property type="entry name" value="Isoprenoid_synthase_dom_sf"/>
</dbReference>
<gene>
    <name evidence="5" type="ORF">SLEP1_g43620</name>
</gene>
<dbReference type="Gene3D" id="1.10.600.10">
    <property type="entry name" value="Farnesyl Diphosphate Synthase"/>
    <property type="match status" value="1"/>
</dbReference>
<dbReference type="InterPro" id="IPR050148">
    <property type="entry name" value="Terpene_synthase-like"/>
</dbReference>